<accession>K0KDQ1</accession>
<feature type="compositionally biased region" description="Polar residues" evidence="11">
    <location>
        <begin position="831"/>
        <end position="851"/>
    </location>
</feature>
<feature type="compositionally biased region" description="Basic and acidic residues" evidence="11">
    <location>
        <begin position="748"/>
        <end position="772"/>
    </location>
</feature>
<dbReference type="GO" id="GO:0003724">
    <property type="term" value="F:RNA helicase activity"/>
    <property type="evidence" value="ECO:0007669"/>
    <property type="project" value="UniProtKB-EC"/>
</dbReference>
<dbReference type="GO" id="GO:0005524">
    <property type="term" value="F:ATP binding"/>
    <property type="evidence" value="ECO:0007669"/>
    <property type="project" value="UniProtKB-KW"/>
</dbReference>
<keyword evidence="5 13" id="KW-0347">Helicase</keyword>
<evidence type="ECO:0000256" key="8">
    <source>
        <dbReference type="ARBA" id="ARBA00023128"/>
    </source>
</evidence>
<dbReference type="CDD" id="cd18805">
    <property type="entry name" value="SF2_C_suv3"/>
    <property type="match status" value="1"/>
</dbReference>
<feature type="compositionally biased region" description="Basic and acidic residues" evidence="11">
    <location>
        <begin position="779"/>
        <end position="817"/>
    </location>
</feature>
<feature type="region of interest" description="Disordered" evidence="11">
    <location>
        <begin position="734"/>
        <end position="863"/>
    </location>
</feature>
<evidence type="ECO:0000256" key="3">
    <source>
        <dbReference type="ARBA" id="ARBA00022741"/>
    </source>
</evidence>
<organism evidence="13 14">
    <name type="scientific">Wickerhamomyces ciferrii (strain ATCC 14091 / BCRC 22168 / CBS 111 / JCM 3599 / NBRC 0793 / NRRL Y-1031 F-60-10)</name>
    <name type="common">Yeast</name>
    <name type="synonym">Pichia ciferrii</name>
    <dbReference type="NCBI Taxonomy" id="1206466"/>
    <lineage>
        <taxon>Eukaryota</taxon>
        <taxon>Fungi</taxon>
        <taxon>Dikarya</taxon>
        <taxon>Ascomycota</taxon>
        <taxon>Saccharomycotina</taxon>
        <taxon>Saccharomycetes</taxon>
        <taxon>Phaffomycetales</taxon>
        <taxon>Wickerhamomycetaceae</taxon>
        <taxon>Wickerhamomyces</taxon>
    </lineage>
</organism>
<dbReference type="EMBL" id="CAIF01000011">
    <property type="protein sequence ID" value="CCH41051.1"/>
    <property type="molecule type" value="Genomic_DNA"/>
</dbReference>
<evidence type="ECO:0000256" key="1">
    <source>
        <dbReference type="ARBA" id="ARBA00004173"/>
    </source>
</evidence>
<evidence type="ECO:0000256" key="9">
    <source>
        <dbReference type="ARBA" id="ARBA00047984"/>
    </source>
</evidence>
<dbReference type="InterPro" id="IPR027417">
    <property type="entry name" value="P-loop_NTPase"/>
</dbReference>
<dbReference type="Pfam" id="PF22527">
    <property type="entry name" value="DEXQc_Suv3"/>
    <property type="match status" value="1"/>
</dbReference>
<dbReference type="Gene3D" id="1.20.58.1080">
    <property type="match status" value="1"/>
</dbReference>
<dbReference type="CDD" id="cd17913">
    <property type="entry name" value="DEXQc_Suv3"/>
    <property type="match status" value="1"/>
</dbReference>
<dbReference type="Proteomes" id="UP000009328">
    <property type="component" value="Unassembled WGS sequence"/>
</dbReference>
<dbReference type="AlphaFoldDB" id="K0KDQ1"/>
<dbReference type="eggNOG" id="KOG0953">
    <property type="taxonomic scope" value="Eukaryota"/>
</dbReference>
<evidence type="ECO:0000256" key="5">
    <source>
        <dbReference type="ARBA" id="ARBA00022806"/>
    </source>
</evidence>
<feature type="domain" description="Helicase C-terminal" evidence="12">
    <location>
        <begin position="389"/>
        <end position="550"/>
    </location>
</feature>
<dbReference type="InterPro" id="IPR044774">
    <property type="entry name" value="Suv3_DEXQc"/>
</dbReference>
<evidence type="ECO:0000256" key="10">
    <source>
        <dbReference type="ARBA" id="ARBA00071444"/>
    </source>
</evidence>
<reference evidence="13 14" key="1">
    <citation type="journal article" date="2012" name="Eukaryot. Cell">
        <title>Draft genome sequence of Wickerhamomyces ciferrii NRRL Y-1031 F-60-10.</title>
        <authorList>
            <person name="Schneider J."/>
            <person name="Andrea H."/>
            <person name="Blom J."/>
            <person name="Jaenicke S."/>
            <person name="Ruckert C."/>
            <person name="Schorsch C."/>
            <person name="Szczepanowski R."/>
            <person name="Farwick M."/>
            <person name="Goesmann A."/>
            <person name="Puhler A."/>
            <person name="Schaffer S."/>
            <person name="Tauch A."/>
            <person name="Kohler T."/>
            <person name="Brinkrolf K."/>
        </authorList>
    </citation>
    <scope>NUCLEOTIDE SEQUENCE [LARGE SCALE GENOMIC DNA]</scope>
    <source>
        <strain evidence="14">ATCC 14091 / BCRC 22168 / CBS 111 / JCM 3599 / NBRC 0793 / NRRL Y-1031 F-60-10</strain>
    </source>
</reference>
<keyword evidence="8" id="KW-0496">Mitochondrion</keyword>
<comment type="subcellular location">
    <subcellularLocation>
        <location evidence="1">Mitochondrion</location>
    </subcellularLocation>
</comment>
<dbReference type="PROSITE" id="PS51194">
    <property type="entry name" value="HELICASE_CTER"/>
    <property type="match status" value="1"/>
</dbReference>
<dbReference type="FunFam" id="3.40.50.300:FF:000269">
    <property type="entry name" value="ATP-dependent RNA helicase SUPV3L1, mitochondrial"/>
    <property type="match status" value="1"/>
</dbReference>
<dbReference type="GO" id="GO:0016887">
    <property type="term" value="F:ATP hydrolysis activity"/>
    <property type="evidence" value="ECO:0007669"/>
    <property type="project" value="RHEA"/>
</dbReference>
<dbReference type="HOGENOM" id="CLU_010647_2_2_1"/>
<protein>
    <recommendedName>
        <fullName evidence="10">ATP-dependent RNA helicase SUV3, mitochondrial</fullName>
        <ecNumber evidence="2">3.6.4.13</ecNumber>
    </recommendedName>
</protein>
<evidence type="ECO:0000259" key="12">
    <source>
        <dbReference type="PROSITE" id="PS51194"/>
    </source>
</evidence>
<dbReference type="InterPro" id="IPR050699">
    <property type="entry name" value="RNA-DNA_Helicase"/>
</dbReference>
<evidence type="ECO:0000256" key="7">
    <source>
        <dbReference type="ARBA" id="ARBA00022946"/>
    </source>
</evidence>
<proteinExistence type="predicted"/>
<dbReference type="FunCoup" id="K0KDQ1">
    <property type="interactions" value="705"/>
</dbReference>
<dbReference type="FunFam" id="3.40.50.300:FF:001549">
    <property type="entry name" value="SUV3p ATP-dependent RNA helicase"/>
    <property type="match status" value="1"/>
</dbReference>
<dbReference type="InParanoid" id="K0KDQ1"/>
<keyword evidence="4 13" id="KW-0378">Hydrolase</keyword>
<evidence type="ECO:0000256" key="6">
    <source>
        <dbReference type="ARBA" id="ARBA00022840"/>
    </source>
</evidence>
<evidence type="ECO:0000313" key="13">
    <source>
        <dbReference type="EMBL" id="CCH41051.1"/>
    </source>
</evidence>
<keyword evidence="6" id="KW-0067">ATP-binding</keyword>
<keyword evidence="14" id="KW-1185">Reference proteome</keyword>
<dbReference type="SUPFAM" id="SSF52540">
    <property type="entry name" value="P-loop containing nucleoside triphosphate hydrolases"/>
    <property type="match status" value="1"/>
</dbReference>
<evidence type="ECO:0000256" key="4">
    <source>
        <dbReference type="ARBA" id="ARBA00022801"/>
    </source>
</evidence>
<keyword evidence="3" id="KW-0547">Nucleotide-binding</keyword>
<dbReference type="EC" id="3.6.4.13" evidence="2"/>
<dbReference type="PANTHER" id="PTHR12131">
    <property type="entry name" value="ATP-DEPENDENT RNA AND DNA HELICASE"/>
    <property type="match status" value="1"/>
</dbReference>
<comment type="catalytic activity">
    <reaction evidence="9">
        <text>ATP + H2O = ADP + phosphate + H(+)</text>
        <dbReference type="Rhea" id="RHEA:13065"/>
        <dbReference type="ChEBI" id="CHEBI:15377"/>
        <dbReference type="ChEBI" id="CHEBI:15378"/>
        <dbReference type="ChEBI" id="CHEBI:30616"/>
        <dbReference type="ChEBI" id="CHEBI:43474"/>
        <dbReference type="ChEBI" id="CHEBI:456216"/>
        <dbReference type="EC" id="3.6.4.13"/>
    </reaction>
</comment>
<dbReference type="STRING" id="1206466.K0KDQ1"/>
<dbReference type="InterPro" id="IPR022192">
    <property type="entry name" value="SUV3_C"/>
</dbReference>
<gene>
    <name evidence="13" type="ORF">BN7_588</name>
</gene>
<dbReference type="SMART" id="SM00490">
    <property type="entry name" value="HELICc"/>
    <property type="match status" value="1"/>
</dbReference>
<dbReference type="InterPro" id="IPR055206">
    <property type="entry name" value="DEXQc_SUV3"/>
</dbReference>
<dbReference type="InterPro" id="IPR001650">
    <property type="entry name" value="Helicase_C-like"/>
</dbReference>
<dbReference type="PANTHER" id="PTHR12131:SF1">
    <property type="entry name" value="ATP-DEPENDENT RNA HELICASE SUPV3L1, MITOCHONDRIAL-RELATED"/>
    <property type="match status" value="1"/>
</dbReference>
<dbReference type="GO" id="GO:0045025">
    <property type="term" value="C:mitochondrial degradosome"/>
    <property type="evidence" value="ECO:0007669"/>
    <property type="project" value="TreeGrafter"/>
</dbReference>
<dbReference type="GO" id="GO:0000965">
    <property type="term" value="P:mitochondrial RNA 3'-end processing"/>
    <property type="evidence" value="ECO:0007669"/>
    <property type="project" value="TreeGrafter"/>
</dbReference>
<dbReference type="Gene3D" id="3.40.50.300">
    <property type="entry name" value="P-loop containing nucleotide triphosphate hydrolases"/>
    <property type="match status" value="2"/>
</dbReference>
<dbReference type="Pfam" id="PF12513">
    <property type="entry name" value="SUV3_C"/>
    <property type="match status" value="1"/>
</dbReference>
<sequence>MLIRSGRSVIRSITRLPILCQIQPVRFRNDYGHAKNVKRYRNIDWIGNQKLFNEDKKDKPKHIPRELKVRTEESLYFKNETFKKLLDDAYNVIKEKVLRNDFQYKQYDHGIVYKHSSIESLGRLRSELSEWLNEFQGEEEYNLALENLINPISKDIPHLTYKIINQDSNLLSKFLNRKGLIEQDEQVDYFFEQTFHSIMHKQLIADLPAQDINVDISNPEEWYPEARKIRRKLILHMGPTNSGKTYHALQRLKQSNDGYYAGPLRLLAREIYDKFKSEGIRCNLVTGEEVIEDRDESGIEASLSSGTVEMIPVNQRFEVVVLDEIQMIADKFRGWAWSHALLGAQADEIHLCGEESVIPLIKRIAETTGDEVIINRYERLGELQIEDQPVTGGLNGLEKGDCIVAFSKKRIMAYKEEIQNKTDLKCGVIYGALPAETRATEAERFNNGEYDVLVASDAIGMGLNLSINRVIFDSHKKFDGDQLRALESPQVKQIGGRAGRFKAPGADGKKSKSLGKISAFYPDTLEFIRESMSTPTIFLERADVWPSDTIWSLYTSTFPKQTRLKIVLETFHKNVEDTKLYRISTLRDRLEVAHALNEISNSMLVGDQLRMSTAPLSSTLPRYHAVIEHFGNNVIHGFTKSILDFAFLNFSCLNRPARQDDLSTYEELHKYVLLFLWMHNRYPSYFVDRECAVEIKDSLESKIEAALRGKKHKRMGIIRDSKDSDAVNMEENQFYKNNSHPKSFNNRSNDKFQNRFDNKSNNRFERNSRDNTRGFNNRSNDRNQNRFDNESNNRFERGSRDNTRDFAQRKSYNDKNRFQSFNDAPRDRYQKSYNKNSRANDSYGSRNQNRSFGDRNVNNKRWN</sequence>
<evidence type="ECO:0000256" key="2">
    <source>
        <dbReference type="ARBA" id="ARBA00012552"/>
    </source>
</evidence>
<evidence type="ECO:0000256" key="11">
    <source>
        <dbReference type="SAM" id="MobiDB-lite"/>
    </source>
</evidence>
<keyword evidence="7" id="KW-0809">Transit peptide</keyword>
<dbReference type="Pfam" id="PF00271">
    <property type="entry name" value="Helicase_C"/>
    <property type="match status" value="1"/>
</dbReference>
<comment type="caution">
    <text evidence="13">The sequence shown here is derived from an EMBL/GenBank/DDBJ whole genome shotgun (WGS) entry which is preliminary data.</text>
</comment>
<feature type="compositionally biased region" description="Polar residues" evidence="11">
    <location>
        <begin position="734"/>
        <end position="747"/>
    </location>
</feature>
<dbReference type="Gene3D" id="1.20.272.40">
    <property type="match status" value="1"/>
</dbReference>
<name>K0KDQ1_WICCF</name>
<evidence type="ECO:0000313" key="14">
    <source>
        <dbReference type="Proteomes" id="UP000009328"/>
    </source>
</evidence>